<dbReference type="PANTHER" id="PTHR12121">
    <property type="entry name" value="CARBON CATABOLITE REPRESSOR PROTEIN 4"/>
    <property type="match status" value="1"/>
</dbReference>
<dbReference type="InterPro" id="IPR036691">
    <property type="entry name" value="Endo/exonu/phosph_ase_sf"/>
</dbReference>
<proteinExistence type="predicted"/>
<sequence length="286" mass="32887">MKTKFLLLLCILNCSYIVNAQRITVATYNIRNENSDDIKNGNGWQQRLPEICNLIKYHNLDIIGTQEGLHNQLENIKEQLPELDYIGVGRDDGKKAGEYSAIFYKKNKYKLLNSGNFWLANNSSKPNLGWDAVCIRICTWGKFKEQASGKVFYLFNLHTDHVGIKARKEGTKLVLEKIKKIAGKKPAILTGDFNVDQNNESYVFLDTSGLLRDSYELSPVKYANNGTFNAFDLTRKTDERIDHIFLTKDFNVIRYAILNDNYWDTNSVPRLPSDHYPVVTQIEFTK</sequence>
<dbReference type="CDD" id="cd09083">
    <property type="entry name" value="EEP-1"/>
    <property type="match status" value="1"/>
</dbReference>
<evidence type="ECO:0000313" key="4">
    <source>
        <dbReference type="Proteomes" id="UP000247973"/>
    </source>
</evidence>
<evidence type="ECO:0000313" key="3">
    <source>
        <dbReference type="EMBL" id="PXV68119.1"/>
    </source>
</evidence>
<keyword evidence="3" id="KW-0255">Endonuclease</keyword>
<keyword evidence="1" id="KW-0732">Signal</keyword>
<comment type="caution">
    <text evidence="3">The sequence shown here is derived from an EMBL/GenBank/DDBJ whole genome shotgun (WGS) entry which is preliminary data.</text>
</comment>
<organism evidence="3 4">
    <name type="scientific">Dysgonomonas alginatilytica</name>
    <dbReference type="NCBI Taxonomy" id="1605892"/>
    <lineage>
        <taxon>Bacteria</taxon>
        <taxon>Pseudomonadati</taxon>
        <taxon>Bacteroidota</taxon>
        <taxon>Bacteroidia</taxon>
        <taxon>Bacteroidales</taxon>
        <taxon>Dysgonomonadaceae</taxon>
        <taxon>Dysgonomonas</taxon>
    </lineage>
</organism>
<name>A0A2V3PSW7_9BACT</name>
<dbReference type="AlphaFoldDB" id="A0A2V3PSW7"/>
<feature type="domain" description="Endonuclease/exonuclease/phosphatase" evidence="2">
    <location>
        <begin position="26"/>
        <end position="275"/>
    </location>
</feature>
<keyword evidence="3" id="KW-0540">Nuclease</keyword>
<dbReference type="GO" id="GO:0000175">
    <property type="term" value="F:3'-5'-RNA exonuclease activity"/>
    <property type="evidence" value="ECO:0007669"/>
    <property type="project" value="TreeGrafter"/>
</dbReference>
<protein>
    <submittedName>
        <fullName evidence="3">Endonuclease/exonuclease/phosphatase family metal-dependent hydrolase</fullName>
    </submittedName>
</protein>
<dbReference type="SUPFAM" id="SSF56219">
    <property type="entry name" value="DNase I-like"/>
    <property type="match status" value="1"/>
</dbReference>
<keyword evidence="3" id="KW-0269">Exonuclease</keyword>
<accession>A0A2V3PSW7</accession>
<keyword evidence="4" id="KW-1185">Reference proteome</keyword>
<dbReference type="EMBL" id="QICL01000002">
    <property type="protein sequence ID" value="PXV68119.1"/>
    <property type="molecule type" value="Genomic_DNA"/>
</dbReference>
<gene>
    <name evidence="3" type="ORF">CLV62_102151</name>
</gene>
<evidence type="ECO:0000259" key="2">
    <source>
        <dbReference type="Pfam" id="PF03372"/>
    </source>
</evidence>
<dbReference type="Pfam" id="PF03372">
    <property type="entry name" value="Exo_endo_phos"/>
    <property type="match status" value="1"/>
</dbReference>
<dbReference type="Gene3D" id="3.60.10.10">
    <property type="entry name" value="Endonuclease/exonuclease/phosphatase"/>
    <property type="match status" value="1"/>
</dbReference>
<dbReference type="OrthoDB" id="9793162at2"/>
<feature type="chain" id="PRO_5015923356" evidence="1">
    <location>
        <begin position="21"/>
        <end position="286"/>
    </location>
</feature>
<dbReference type="PANTHER" id="PTHR12121:SF36">
    <property type="entry name" value="ENDONUCLEASE_EXONUCLEASE_PHOSPHATASE DOMAIN-CONTAINING PROTEIN"/>
    <property type="match status" value="1"/>
</dbReference>
<reference evidence="3 4" key="1">
    <citation type="submission" date="2018-03" db="EMBL/GenBank/DDBJ databases">
        <title>Genomic Encyclopedia of Archaeal and Bacterial Type Strains, Phase II (KMG-II): from individual species to whole genera.</title>
        <authorList>
            <person name="Goeker M."/>
        </authorList>
    </citation>
    <scope>NUCLEOTIDE SEQUENCE [LARGE SCALE GENOMIC DNA]</scope>
    <source>
        <strain evidence="3 4">DSM 100214</strain>
    </source>
</reference>
<dbReference type="InterPro" id="IPR050410">
    <property type="entry name" value="CCR4/nocturin_mRNA_transcr"/>
</dbReference>
<keyword evidence="3" id="KW-0378">Hydrolase</keyword>
<dbReference type="GO" id="GO:0004519">
    <property type="term" value="F:endonuclease activity"/>
    <property type="evidence" value="ECO:0007669"/>
    <property type="project" value="UniProtKB-KW"/>
</dbReference>
<evidence type="ECO:0000256" key="1">
    <source>
        <dbReference type="SAM" id="SignalP"/>
    </source>
</evidence>
<dbReference type="InterPro" id="IPR005135">
    <property type="entry name" value="Endo/exonuclease/phosphatase"/>
</dbReference>
<dbReference type="Proteomes" id="UP000247973">
    <property type="component" value="Unassembled WGS sequence"/>
</dbReference>
<dbReference type="RefSeq" id="WP_110309406.1">
    <property type="nucleotide sequence ID" value="NZ_QICL01000002.1"/>
</dbReference>
<feature type="signal peptide" evidence="1">
    <location>
        <begin position="1"/>
        <end position="20"/>
    </location>
</feature>